<dbReference type="Gene3D" id="3.30.160.60">
    <property type="entry name" value="Classic Zinc Finger"/>
    <property type="match status" value="2"/>
</dbReference>
<feature type="compositionally biased region" description="Low complexity" evidence="2">
    <location>
        <begin position="62"/>
        <end position="81"/>
    </location>
</feature>
<evidence type="ECO:0000313" key="5">
    <source>
        <dbReference type="Proteomes" id="UP000298030"/>
    </source>
</evidence>
<feature type="compositionally biased region" description="Low complexity" evidence="2">
    <location>
        <begin position="144"/>
        <end position="160"/>
    </location>
</feature>
<accession>A0A4Y7TIJ5</accession>
<feature type="compositionally biased region" description="Polar residues" evidence="2">
    <location>
        <begin position="20"/>
        <end position="55"/>
    </location>
</feature>
<dbReference type="PROSITE" id="PS50157">
    <property type="entry name" value="ZINC_FINGER_C2H2_2"/>
    <property type="match status" value="2"/>
</dbReference>
<dbReference type="SUPFAM" id="SSF57667">
    <property type="entry name" value="beta-beta-alpha zinc fingers"/>
    <property type="match status" value="1"/>
</dbReference>
<organism evidence="4 5">
    <name type="scientific">Coprinellus micaceus</name>
    <name type="common">Glistening ink-cap mushroom</name>
    <name type="synonym">Coprinus micaceus</name>
    <dbReference type="NCBI Taxonomy" id="71717"/>
    <lineage>
        <taxon>Eukaryota</taxon>
        <taxon>Fungi</taxon>
        <taxon>Dikarya</taxon>
        <taxon>Basidiomycota</taxon>
        <taxon>Agaricomycotina</taxon>
        <taxon>Agaricomycetes</taxon>
        <taxon>Agaricomycetidae</taxon>
        <taxon>Agaricales</taxon>
        <taxon>Agaricineae</taxon>
        <taxon>Psathyrellaceae</taxon>
        <taxon>Coprinellus</taxon>
    </lineage>
</organism>
<dbReference type="Proteomes" id="UP000298030">
    <property type="component" value="Unassembled WGS sequence"/>
</dbReference>
<keyword evidence="1" id="KW-0863">Zinc-finger</keyword>
<feature type="domain" description="C2H2-type" evidence="3">
    <location>
        <begin position="228"/>
        <end position="257"/>
    </location>
</feature>
<feature type="compositionally biased region" description="Polar residues" evidence="2">
    <location>
        <begin position="125"/>
        <end position="136"/>
    </location>
</feature>
<name>A0A4Y7TIJ5_COPMI</name>
<reference evidence="4 5" key="1">
    <citation type="journal article" date="2019" name="Nat. Ecol. Evol.">
        <title>Megaphylogeny resolves global patterns of mushroom evolution.</title>
        <authorList>
            <person name="Varga T."/>
            <person name="Krizsan K."/>
            <person name="Foldi C."/>
            <person name="Dima B."/>
            <person name="Sanchez-Garcia M."/>
            <person name="Sanchez-Ramirez S."/>
            <person name="Szollosi G.J."/>
            <person name="Szarkandi J.G."/>
            <person name="Papp V."/>
            <person name="Albert L."/>
            <person name="Andreopoulos W."/>
            <person name="Angelini C."/>
            <person name="Antonin V."/>
            <person name="Barry K.W."/>
            <person name="Bougher N.L."/>
            <person name="Buchanan P."/>
            <person name="Buyck B."/>
            <person name="Bense V."/>
            <person name="Catcheside P."/>
            <person name="Chovatia M."/>
            <person name="Cooper J."/>
            <person name="Damon W."/>
            <person name="Desjardin D."/>
            <person name="Finy P."/>
            <person name="Geml J."/>
            <person name="Haridas S."/>
            <person name="Hughes K."/>
            <person name="Justo A."/>
            <person name="Karasinski D."/>
            <person name="Kautmanova I."/>
            <person name="Kiss B."/>
            <person name="Kocsube S."/>
            <person name="Kotiranta H."/>
            <person name="LaButti K.M."/>
            <person name="Lechner B.E."/>
            <person name="Liimatainen K."/>
            <person name="Lipzen A."/>
            <person name="Lukacs Z."/>
            <person name="Mihaltcheva S."/>
            <person name="Morgado L.N."/>
            <person name="Niskanen T."/>
            <person name="Noordeloos M.E."/>
            <person name="Ohm R.A."/>
            <person name="Ortiz-Santana B."/>
            <person name="Ovrebo C."/>
            <person name="Racz N."/>
            <person name="Riley R."/>
            <person name="Savchenko A."/>
            <person name="Shiryaev A."/>
            <person name="Soop K."/>
            <person name="Spirin V."/>
            <person name="Szebenyi C."/>
            <person name="Tomsovsky M."/>
            <person name="Tulloss R.E."/>
            <person name="Uehling J."/>
            <person name="Grigoriev I.V."/>
            <person name="Vagvolgyi C."/>
            <person name="Papp T."/>
            <person name="Martin F.M."/>
            <person name="Miettinen O."/>
            <person name="Hibbett D.S."/>
            <person name="Nagy L.G."/>
        </authorList>
    </citation>
    <scope>NUCLEOTIDE SEQUENCE [LARGE SCALE GENOMIC DNA]</scope>
    <source>
        <strain evidence="4 5">FP101781</strain>
    </source>
</reference>
<dbReference type="EMBL" id="QPFP01000011">
    <property type="protein sequence ID" value="TEB33794.1"/>
    <property type="molecule type" value="Genomic_DNA"/>
</dbReference>
<dbReference type="STRING" id="71717.A0A4Y7TIJ5"/>
<dbReference type="AlphaFoldDB" id="A0A4Y7TIJ5"/>
<dbReference type="PROSITE" id="PS00028">
    <property type="entry name" value="ZINC_FINGER_C2H2_1"/>
    <property type="match status" value="1"/>
</dbReference>
<evidence type="ECO:0000256" key="2">
    <source>
        <dbReference type="SAM" id="MobiDB-lite"/>
    </source>
</evidence>
<feature type="region of interest" description="Disordered" evidence="2">
    <location>
        <begin position="1"/>
        <end position="83"/>
    </location>
</feature>
<evidence type="ECO:0000259" key="3">
    <source>
        <dbReference type="PROSITE" id="PS50157"/>
    </source>
</evidence>
<keyword evidence="5" id="KW-1185">Reference proteome</keyword>
<sequence>MNPQDAAAGGAPKVTHPISPVSSYENMTRIRSPSTSNFQPPTHPSTGYPSPSPSLVHQIPFTTNHSDSGSSHTSSSSTTHSDAFDFGDFGFTEALSSFQDAFPSTYNDLNAVFGNGPSSSSNSSDQLRSTTQQQYFSPDALMDSSSFPIPSTSSFLTTAPLTPPQTTPLAPSSLVNSPPPLPGADFSPEASTSSLSQFPSTLPSSDSSESSSSSSSHPSDQNDPKRIYTCRHDGCEKRFARKYHRQVHENSHKPKVRLLLTCREDDCNAKFGRPHDRMRHEVAKHGLRPNFVCKECGKFFGTESKLRGHKCDLMPTQRHRWTEPGANEEE</sequence>
<comment type="caution">
    <text evidence="4">The sequence shown here is derived from an EMBL/GenBank/DDBJ whole genome shotgun (WGS) entry which is preliminary data.</text>
</comment>
<dbReference type="InterPro" id="IPR036236">
    <property type="entry name" value="Znf_C2H2_sf"/>
</dbReference>
<dbReference type="SMART" id="SM00355">
    <property type="entry name" value="ZnF_C2H2"/>
    <property type="match status" value="3"/>
</dbReference>
<dbReference type="OrthoDB" id="3041643at2759"/>
<evidence type="ECO:0000256" key="1">
    <source>
        <dbReference type="PROSITE-ProRule" id="PRU00042"/>
    </source>
</evidence>
<protein>
    <recommendedName>
        <fullName evidence="3">C2H2-type domain-containing protein</fullName>
    </recommendedName>
</protein>
<dbReference type="InterPro" id="IPR013087">
    <property type="entry name" value="Znf_C2H2_type"/>
</dbReference>
<feature type="compositionally biased region" description="Low complexity" evidence="2">
    <location>
        <begin position="167"/>
        <end position="176"/>
    </location>
</feature>
<gene>
    <name evidence="4" type="ORF">FA13DRAFT_112467</name>
</gene>
<keyword evidence="1" id="KW-0479">Metal-binding</keyword>
<feature type="region of interest" description="Disordered" evidence="2">
    <location>
        <begin position="106"/>
        <end position="228"/>
    </location>
</feature>
<proteinExistence type="predicted"/>
<evidence type="ECO:0000313" key="4">
    <source>
        <dbReference type="EMBL" id="TEB33794.1"/>
    </source>
</evidence>
<keyword evidence="1" id="KW-0862">Zinc</keyword>
<feature type="compositionally biased region" description="Low complexity" evidence="2">
    <location>
        <begin position="196"/>
        <end position="219"/>
    </location>
</feature>
<feature type="domain" description="C2H2-type" evidence="3">
    <location>
        <begin position="291"/>
        <end position="324"/>
    </location>
</feature>
<dbReference type="GO" id="GO:0008270">
    <property type="term" value="F:zinc ion binding"/>
    <property type="evidence" value="ECO:0007669"/>
    <property type="project" value="UniProtKB-KW"/>
</dbReference>